<dbReference type="Proteomes" id="UP001612741">
    <property type="component" value="Unassembled WGS sequence"/>
</dbReference>
<dbReference type="InterPro" id="IPR050491">
    <property type="entry name" value="AmpC-like"/>
</dbReference>
<dbReference type="EMBL" id="JBITGY010000016">
    <property type="protein sequence ID" value="MFI6504903.1"/>
    <property type="molecule type" value="Genomic_DNA"/>
</dbReference>
<evidence type="ECO:0000313" key="3">
    <source>
        <dbReference type="Proteomes" id="UP001612741"/>
    </source>
</evidence>
<comment type="caution">
    <text evidence="2">The sequence shown here is derived from an EMBL/GenBank/DDBJ whole genome shotgun (WGS) entry which is preliminary data.</text>
</comment>
<protein>
    <submittedName>
        <fullName evidence="2">Serine hydrolase domain-containing protein</fullName>
        <ecNumber evidence="2">3.-.-.-</ecNumber>
    </submittedName>
</protein>
<dbReference type="EC" id="3.-.-.-" evidence="2"/>
<dbReference type="InterPro" id="IPR012338">
    <property type="entry name" value="Beta-lactam/transpept-like"/>
</dbReference>
<evidence type="ECO:0000259" key="1">
    <source>
        <dbReference type="Pfam" id="PF00144"/>
    </source>
</evidence>
<organism evidence="2 3">
    <name type="scientific">Nonomuraea typhae</name>
    <dbReference type="NCBI Taxonomy" id="2603600"/>
    <lineage>
        <taxon>Bacteria</taxon>
        <taxon>Bacillati</taxon>
        <taxon>Actinomycetota</taxon>
        <taxon>Actinomycetes</taxon>
        <taxon>Streptosporangiales</taxon>
        <taxon>Streptosporangiaceae</taxon>
        <taxon>Nonomuraea</taxon>
    </lineage>
</organism>
<dbReference type="PANTHER" id="PTHR46825:SF7">
    <property type="entry name" value="D-ALANYL-D-ALANINE CARBOXYPEPTIDASE"/>
    <property type="match status" value="1"/>
</dbReference>
<sequence length="379" mass="41204">MTAITGKVQEALDWSVAELGVTGIVAHVQDENGNWFGSAGVADTQTGRRREPADRFHAGSCGKAYTSAAVLQLAAEGTLSMDDTVEQWLPGVVGGNGNDGSKITIRHLITHTSGLGVTGWDRDVVRRFHTRAGWAENSRYVWTVDELLNVQMSQPPIFEPGESFAYTNGGYYLAGAIIEKATGRSYEKELERTVIQPLGLTGTYARPLSEVGFRGQHTRAYSRMFIKDGVDPAILTTENYESHLQGPDTDPVDVTESTTFGWAAGGVMSTTGDMLRFTRAMIEGTLLPPAQHREMWATVPTRDWIPSTRYGTGVSQWTLADGSVLHAVCGMANGSAAVTMGTPDGRRLVSMNTNCDWSWFQAFDRVIEAAFGSPYLPPQ</sequence>
<reference evidence="2 3" key="1">
    <citation type="submission" date="2024-10" db="EMBL/GenBank/DDBJ databases">
        <title>The Natural Products Discovery Center: Release of the First 8490 Sequenced Strains for Exploring Actinobacteria Biosynthetic Diversity.</title>
        <authorList>
            <person name="Kalkreuter E."/>
            <person name="Kautsar S.A."/>
            <person name="Yang D."/>
            <person name="Bader C.D."/>
            <person name="Teijaro C.N."/>
            <person name="Fluegel L."/>
            <person name="Davis C.M."/>
            <person name="Simpson J.R."/>
            <person name="Lauterbach L."/>
            <person name="Steele A.D."/>
            <person name="Gui C."/>
            <person name="Meng S."/>
            <person name="Li G."/>
            <person name="Viehrig K."/>
            <person name="Ye F."/>
            <person name="Su P."/>
            <person name="Kiefer A.F."/>
            <person name="Nichols A."/>
            <person name="Cepeda A.J."/>
            <person name="Yan W."/>
            <person name="Fan B."/>
            <person name="Jiang Y."/>
            <person name="Adhikari A."/>
            <person name="Zheng C.-J."/>
            <person name="Schuster L."/>
            <person name="Cowan T.M."/>
            <person name="Smanski M.J."/>
            <person name="Chevrette M.G."/>
            <person name="De Carvalho L.P.S."/>
            <person name="Shen B."/>
        </authorList>
    </citation>
    <scope>NUCLEOTIDE SEQUENCE [LARGE SCALE GENOMIC DNA]</scope>
    <source>
        <strain evidence="2 3">NPDC050545</strain>
    </source>
</reference>
<dbReference type="Gene3D" id="3.40.710.10">
    <property type="entry name" value="DD-peptidase/beta-lactamase superfamily"/>
    <property type="match status" value="1"/>
</dbReference>
<keyword evidence="2" id="KW-0378">Hydrolase</keyword>
<proteinExistence type="predicted"/>
<keyword evidence="3" id="KW-1185">Reference proteome</keyword>
<dbReference type="PANTHER" id="PTHR46825">
    <property type="entry name" value="D-ALANYL-D-ALANINE-CARBOXYPEPTIDASE/ENDOPEPTIDASE AMPH"/>
    <property type="match status" value="1"/>
</dbReference>
<dbReference type="Pfam" id="PF00144">
    <property type="entry name" value="Beta-lactamase"/>
    <property type="match status" value="1"/>
</dbReference>
<evidence type="ECO:0000313" key="2">
    <source>
        <dbReference type="EMBL" id="MFI6504903.1"/>
    </source>
</evidence>
<accession>A0ABW7ZBT7</accession>
<gene>
    <name evidence="2" type="ORF">ACIBG2_46485</name>
</gene>
<dbReference type="SUPFAM" id="SSF56601">
    <property type="entry name" value="beta-lactamase/transpeptidase-like"/>
    <property type="match status" value="1"/>
</dbReference>
<feature type="domain" description="Beta-lactamase-related" evidence="1">
    <location>
        <begin position="16"/>
        <end position="354"/>
    </location>
</feature>
<dbReference type="RefSeq" id="WP_397090848.1">
    <property type="nucleotide sequence ID" value="NZ_JBITGY010000016.1"/>
</dbReference>
<dbReference type="GO" id="GO:0016787">
    <property type="term" value="F:hydrolase activity"/>
    <property type="evidence" value="ECO:0007669"/>
    <property type="project" value="UniProtKB-KW"/>
</dbReference>
<dbReference type="InterPro" id="IPR001466">
    <property type="entry name" value="Beta-lactam-related"/>
</dbReference>
<name>A0ABW7ZBT7_9ACTN</name>